<evidence type="ECO:0000313" key="2">
    <source>
        <dbReference type="EMBL" id="KHS49395.1"/>
    </source>
</evidence>
<reference evidence="2 4" key="1">
    <citation type="submission" date="2014-10" db="EMBL/GenBank/DDBJ databases">
        <title>Draft genome sequence of Novosphingobium subterraneum DSM 12447.</title>
        <authorList>
            <person name="Gan H.M."/>
            <person name="Gan H.Y."/>
            <person name="Savka M.A."/>
        </authorList>
    </citation>
    <scope>NUCLEOTIDE SEQUENCE [LARGE SCALE GENOMIC DNA]</scope>
    <source>
        <strain evidence="2 4">DSM 12447</strain>
    </source>
</reference>
<dbReference type="PANTHER" id="PTHR37310">
    <property type="entry name" value="CYTOPLASMIC PROTEIN-RELATED"/>
    <property type="match status" value="1"/>
</dbReference>
<evidence type="ECO:0000313" key="4">
    <source>
        <dbReference type="Proteomes" id="UP000031338"/>
    </source>
</evidence>
<dbReference type="Gene3D" id="1.20.1270.360">
    <property type="match status" value="1"/>
</dbReference>
<dbReference type="EMBL" id="JRVC01000001">
    <property type="protein sequence ID" value="KHS49395.1"/>
    <property type="molecule type" value="Genomic_DNA"/>
</dbReference>
<evidence type="ECO:0000256" key="1">
    <source>
        <dbReference type="SAM" id="SignalP"/>
    </source>
</evidence>
<protein>
    <submittedName>
        <fullName evidence="2">Ferredoxin</fullName>
    </submittedName>
</protein>
<evidence type="ECO:0000313" key="3">
    <source>
        <dbReference type="EMBL" id="KHS49617.1"/>
    </source>
</evidence>
<name>A0A0B8ZT69_9SPHN</name>
<keyword evidence="1" id="KW-0732">Signal</keyword>
<organism evidence="2 4">
    <name type="scientific">Novosphingobium subterraneum</name>
    <dbReference type="NCBI Taxonomy" id="48936"/>
    <lineage>
        <taxon>Bacteria</taxon>
        <taxon>Pseudomonadati</taxon>
        <taxon>Pseudomonadota</taxon>
        <taxon>Alphaproteobacteria</taxon>
        <taxon>Sphingomonadales</taxon>
        <taxon>Sphingomonadaceae</taxon>
        <taxon>Novosphingobium</taxon>
    </lineage>
</organism>
<dbReference type="AlphaFoldDB" id="A0A0B8ZT69"/>
<dbReference type="InterPro" id="IPR006311">
    <property type="entry name" value="TAT_signal"/>
</dbReference>
<dbReference type="InterPro" id="IPR005560">
    <property type="entry name" value="Csp_YhjQ"/>
</dbReference>
<dbReference type="PROSITE" id="PS51318">
    <property type="entry name" value="TAT"/>
    <property type="match status" value="1"/>
</dbReference>
<dbReference type="EMBL" id="JRVC01000001">
    <property type="protein sequence ID" value="KHS49617.1"/>
    <property type="molecule type" value="Genomic_DNA"/>
</dbReference>
<keyword evidence="4" id="KW-1185">Reference proteome</keyword>
<comment type="caution">
    <text evidence="2">The sequence shown here is derived from an EMBL/GenBank/DDBJ whole genome shotgun (WGS) entry which is preliminary data.</text>
</comment>
<dbReference type="Pfam" id="PF03860">
    <property type="entry name" value="Csp"/>
    <property type="match status" value="1"/>
</dbReference>
<dbReference type="Proteomes" id="UP000031338">
    <property type="component" value="Unassembled WGS sequence"/>
</dbReference>
<gene>
    <name evidence="2" type="ORF">NJ75_00098</name>
    <name evidence="3" type="ORF">NJ75_00320</name>
</gene>
<dbReference type="PANTHER" id="PTHR37310:SF1">
    <property type="entry name" value="CYTOPLASMIC PROTEIN"/>
    <property type="match status" value="1"/>
</dbReference>
<proteinExistence type="predicted"/>
<accession>A0A0B8ZT69</accession>
<feature type="chain" id="PRO_5011138436" evidence="1">
    <location>
        <begin position="26"/>
        <end position="121"/>
    </location>
</feature>
<dbReference type="STRING" id="48936.NJ75_00098"/>
<sequence length="121" mass="12523">MIERRTLLASGTALLASGVASGAVASDGSGHAAAMAMPMKDCIDLCAASHAMCLETANYVASSSRSPASAPLLTLLSDCADACDQCARECEQRRDDPQLTHCAEACRRCAEGCRHMAAMAD</sequence>
<feature type="signal peptide" evidence="1">
    <location>
        <begin position="1"/>
        <end position="25"/>
    </location>
</feature>
<dbReference type="RefSeq" id="WP_039330916.1">
    <property type="nucleotide sequence ID" value="NZ_JRVC01000001.1"/>
</dbReference>